<evidence type="ECO:0000256" key="2">
    <source>
        <dbReference type="ARBA" id="ARBA00022695"/>
    </source>
</evidence>
<dbReference type="HAMAP" id="MF_00108">
    <property type="entry name" value="IspD"/>
    <property type="match status" value="1"/>
</dbReference>
<dbReference type="FunFam" id="3.90.550.10:FF:000003">
    <property type="entry name" value="2-C-methyl-D-erythritol 4-phosphate cytidylyltransferase"/>
    <property type="match status" value="1"/>
</dbReference>
<dbReference type="Gene3D" id="3.90.550.10">
    <property type="entry name" value="Spore Coat Polysaccharide Biosynthesis Protein SpsA, Chain A"/>
    <property type="match status" value="1"/>
</dbReference>
<dbReference type="RefSeq" id="WP_073168993.1">
    <property type="nucleotide sequence ID" value="NZ_FQZE01000013.1"/>
</dbReference>
<name>A0A1M6HDS8_9BACT</name>
<sequence>MKKFVLIVAGGRGSRMKQAVPKQFAEIEGKPILMHTFEAFLKYGEEMDFFLVLPETEIPVWKKLCKKHDFNLQHSLVAGGETRFHSVKNGLAAIGDEGIVFIHDGVRPFVSVQTIENCFKMTAEKGNALPVIPVSESVREVLNGGTRAVNRNNFFMVQTPQTFRVSAIKNAYNQNYSEKFTDDASVLESSGEAINLVEGNRENIKITWPADLKIARALMNS</sequence>
<dbReference type="GO" id="GO:0050518">
    <property type="term" value="F:2-C-methyl-D-erythritol 4-phosphate cytidylyltransferase activity"/>
    <property type="evidence" value="ECO:0007669"/>
    <property type="project" value="UniProtKB-UniRule"/>
</dbReference>
<dbReference type="InterPro" id="IPR001228">
    <property type="entry name" value="IspD"/>
</dbReference>
<feature type="site" description="Transition state stabilizer" evidence="3">
    <location>
        <position position="15"/>
    </location>
</feature>
<feature type="site" description="Positions MEP for the nucleophilic attack" evidence="3">
    <location>
        <position position="205"/>
    </location>
</feature>
<dbReference type="STRING" id="1168035.SAMN05444280_11353"/>
<dbReference type="PANTHER" id="PTHR32125:SF4">
    <property type="entry name" value="2-C-METHYL-D-ERYTHRITOL 4-PHOSPHATE CYTIDYLYLTRANSFERASE, CHLOROPLASTIC"/>
    <property type="match status" value="1"/>
</dbReference>
<dbReference type="GO" id="GO:0019288">
    <property type="term" value="P:isopentenyl diphosphate biosynthetic process, methylerythritol 4-phosphate pathway"/>
    <property type="evidence" value="ECO:0007669"/>
    <property type="project" value="UniProtKB-UniRule"/>
</dbReference>
<dbReference type="InterPro" id="IPR029044">
    <property type="entry name" value="Nucleotide-diphossugar_trans"/>
</dbReference>
<evidence type="ECO:0000256" key="3">
    <source>
        <dbReference type="HAMAP-Rule" id="MF_00108"/>
    </source>
</evidence>
<dbReference type="EMBL" id="FQZE01000013">
    <property type="protein sequence ID" value="SHJ20367.1"/>
    <property type="molecule type" value="Genomic_DNA"/>
</dbReference>
<dbReference type="AlphaFoldDB" id="A0A1M6HDS8"/>
<dbReference type="PANTHER" id="PTHR32125">
    <property type="entry name" value="2-C-METHYL-D-ERYTHRITOL 4-PHOSPHATE CYTIDYLYLTRANSFERASE, CHLOROPLASTIC"/>
    <property type="match status" value="1"/>
</dbReference>
<evidence type="ECO:0000256" key="1">
    <source>
        <dbReference type="ARBA" id="ARBA00022679"/>
    </source>
</evidence>
<comment type="similarity">
    <text evidence="3">Belongs to the IspD/TarI cytidylyltransferase family. IspD subfamily.</text>
</comment>
<dbReference type="InterPro" id="IPR050088">
    <property type="entry name" value="IspD/TarI_cytidylyltransf_bact"/>
</dbReference>
<keyword evidence="5" id="KW-1185">Reference proteome</keyword>
<keyword evidence="1 3" id="KW-0808">Transferase</keyword>
<dbReference type="InterPro" id="IPR034683">
    <property type="entry name" value="IspD/TarI"/>
</dbReference>
<keyword evidence="2 3" id="KW-0548">Nucleotidyltransferase</keyword>
<comment type="pathway">
    <text evidence="3">Isoprenoid biosynthesis; isopentenyl diphosphate biosynthesis via DXP pathway; isopentenyl diphosphate from 1-deoxy-D-xylulose 5-phosphate: step 2/6.</text>
</comment>
<feature type="site" description="Transition state stabilizer" evidence="3">
    <location>
        <position position="22"/>
    </location>
</feature>
<dbReference type="CDD" id="cd02516">
    <property type="entry name" value="CDP-ME_synthetase"/>
    <property type="match status" value="1"/>
</dbReference>
<comment type="catalytic activity">
    <reaction evidence="3">
        <text>2-C-methyl-D-erythritol 4-phosphate + CTP + H(+) = 4-CDP-2-C-methyl-D-erythritol + diphosphate</text>
        <dbReference type="Rhea" id="RHEA:13429"/>
        <dbReference type="ChEBI" id="CHEBI:15378"/>
        <dbReference type="ChEBI" id="CHEBI:33019"/>
        <dbReference type="ChEBI" id="CHEBI:37563"/>
        <dbReference type="ChEBI" id="CHEBI:57823"/>
        <dbReference type="ChEBI" id="CHEBI:58262"/>
        <dbReference type="EC" id="2.7.7.60"/>
    </reaction>
</comment>
<organism evidence="4 5">
    <name type="scientific">Tangfeifania diversioriginum</name>
    <dbReference type="NCBI Taxonomy" id="1168035"/>
    <lineage>
        <taxon>Bacteria</taxon>
        <taxon>Pseudomonadati</taxon>
        <taxon>Bacteroidota</taxon>
        <taxon>Bacteroidia</taxon>
        <taxon>Marinilabiliales</taxon>
        <taxon>Prolixibacteraceae</taxon>
        <taxon>Tangfeifania</taxon>
    </lineage>
</organism>
<dbReference type="OrthoDB" id="9806837at2"/>
<dbReference type="Pfam" id="PF01128">
    <property type="entry name" value="IspD"/>
    <property type="match status" value="1"/>
</dbReference>
<proteinExistence type="inferred from homology"/>
<dbReference type="Proteomes" id="UP000184050">
    <property type="component" value="Unassembled WGS sequence"/>
</dbReference>
<keyword evidence="3" id="KW-0414">Isoprene biosynthesis</keyword>
<accession>A0A1M6HDS8</accession>
<dbReference type="NCBIfam" id="TIGR00453">
    <property type="entry name" value="ispD"/>
    <property type="match status" value="1"/>
</dbReference>
<dbReference type="SUPFAM" id="SSF53448">
    <property type="entry name" value="Nucleotide-diphospho-sugar transferases"/>
    <property type="match status" value="1"/>
</dbReference>
<reference evidence="4 5" key="1">
    <citation type="submission" date="2016-11" db="EMBL/GenBank/DDBJ databases">
        <authorList>
            <person name="Jaros S."/>
            <person name="Januszkiewicz K."/>
            <person name="Wedrychowicz H."/>
        </authorList>
    </citation>
    <scope>NUCLEOTIDE SEQUENCE [LARGE SCALE GENOMIC DNA]</scope>
    <source>
        <strain evidence="4 5">DSM 27063</strain>
    </source>
</reference>
<evidence type="ECO:0000313" key="5">
    <source>
        <dbReference type="Proteomes" id="UP000184050"/>
    </source>
</evidence>
<evidence type="ECO:0000313" key="4">
    <source>
        <dbReference type="EMBL" id="SHJ20367.1"/>
    </source>
</evidence>
<dbReference type="EC" id="2.7.7.60" evidence="3"/>
<gene>
    <name evidence="3" type="primary">ispD</name>
    <name evidence="4" type="ORF">SAMN05444280_11353</name>
</gene>
<dbReference type="NCBIfam" id="NF001186">
    <property type="entry name" value="PRK00155.2-3"/>
    <property type="match status" value="1"/>
</dbReference>
<feature type="site" description="Positions MEP for the nucleophilic attack" evidence="3">
    <location>
        <position position="151"/>
    </location>
</feature>
<dbReference type="UniPathway" id="UPA00056">
    <property type="reaction ID" value="UER00093"/>
</dbReference>
<protein>
    <recommendedName>
        <fullName evidence="3">2-C-methyl-D-erythritol 4-phosphate cytidylyltransferase</fullName>
        <ecNumber evidence="3">2.7.7.60</ecNumber>
    </recommendedName>
    <alternativeName>
        <fullName evidence="3">4-diphosphocytidyl-2C-methyl-D-erythritol synthase</fullName>
    </alternativeName>
    <alternativeName>
        <fullName evidence="3">MEP cytidylyltransferase</fullName>
        <shortName evidence="3">MCT</shortName>
    </alternativeName>
</protein>
<comment type="function">
    <text evidence="3">Catalyzes the formation of 4-diphosphocytidyl-2-C-methyl-D-erythritol from CTP and 2-C-methyl-D-erythritol 4-phosphate (MEP).</text>
</comment>